<reference evidence="2 3" key="1">
    <citation type="submission" date="2016-06" db="EMBL/GenBank/DDBJ databases">
        <title>The Draft Genome Sequence and Annotation of the Desert Woodrat Neotoma lepida.</title>
        <authorList>
            <person name="Campbell M."/>
            <person name="Oakeson K.F."/>
            <person name="Yandell M."/>
            <person name="Halpert J.R."/>
            <person name="Dearing D."/>
        </authorList>
    </citation>
    <scope>NUCLEOTIDE SEQUENCE [LARGE SCALE GENOMIC DNA]</scope>
    <source>
        <strain evidence="2">417</strain>
        <tissue evidence="2">Liver</tissue>
    </source>
</reference>
<dbReference type="STRING" id="56216.A0A1A6FWV3"/>
<proteinExistence type="predicted"/>
<sequence length="305" mass="32634">MLSKNIFQASKPVTYILLPTSSEAPKDTNKSSKADKSKGAFLKTQDSVRNLSKQPPENCEYCLPEPENFYHLDLCPLEVRNILTPELQTHVPIPKATEIYIPENSTARLQLMDQACGFRKNANPALHPPRKASSASAMKTPSADAMKIPSVSVMMAPSASVMKTPSASVMKVPSASVMKVPSASVIKVPPASVMKVPSASVIKVPSASVMKVPSASVMKVPSASVMKAPSADVMKVPSIAIVKAPPSVASKRPSAGVTKPRTKNQPKNQKKQDKEEHSLTLDLVLVNPNQSTPATQRLPIPEATK</sequence>
<feature type="region of interest" description="Disordered" evidence="1">
    <location>
        <begin position="18"/>
        <end position="57"/>
    </location>
</feature>
<feature type="non-terminal residue" evidence="2">
    <location>
        <position position="305"/>
    </location>
</feature>
<comment type="caution">
    <text evidence="2">The sequence shown here is derived from an EMBL/GenBank/DDBJ whole genome shotgun (WGS) entry which is preliminary data.</text>
</comment>
<keyword evidence="3" id="KW-1185">Reference proteome</keyword>
<evidence type="ECO:0000256" key="1">
    <source>
        <dbReference type="SAM" id="MobiDB-lite"/>
    </source>
</evidence>
<name>A0A1A6FWV3_NEOLE</name>
<protein>
    <submittedName>
        <fullName evidence="2">Uncharacterized protein</fullName>
    </submittedName>
</protein>
<dbReference type="Proteomes" id="UP000092124">
    <property type="component" value="Unassembled WGS sequence"/>
</dbReference>
<evidence type="ECO:0000313" key="2">
    <source>
        <dbReference type="EMBL" id="OBS57667.1"/>
    </source>
</evidence>
<feature type="region of interest" description="Disordered" evidence="1">
    <location>
        <begin position="247"/>
        <end position="305"/>
    </location>
</feature>
<dbReference type="AlphaFoldDB" id="A0A1A6FWV3"/>
<feature type="compositionally biased region" description="Polar residues" evidence="1">
    <location>
        <begin position="44"/>
        <end position="55"/>
    </location>
</feature>
<evidence type="ECO:0000313" key="3">
    <source>
        <dbReference type="Proteomes" id="UP000092124"/>
    </source>
</evidence>
<dbReference type="OrthoDB" id="9632421at2759"/>
<gene>
    <name evidence="2" type="ORF">A6R68_11206</name>
</gene>
<accession>A0A1A6FWV3</accession>
<dbReference type="Pfam" id="PF02389">
    <property type="entry name" value="Cornifin"/>
    <property type="match status" value="1"/>
</dbReference>
<feature type="compositionally biased region" description="Basic and acidic residues" evidence="1">
    <location>
        <begin position="270"/>
        <end position="279"/>
    </location>
</feature>
<organism evidence="2 3">
    <name type="scientific">Neotoma lepida</name>
    <name type="common">Desert woodrat</name>
    <dbReference type="NCBI Taxonomy" id="56216"/>
    <lineage>
        <taxon>Eukaryota</taxon>
        <taxon>Metazoa</taxon>
        <taxon>Chordata</taxon>
        <taxon>Craniata</taxon>
        <taxon>Vertebrata</taxon>
        <taxon>Euteleostomi</taxon>
        <taxon>Mammalia</taxon>
        <taxon>Eutheria</taxon>
        <taxon>Euarchontoglires</taxon>
        <taxon>Glires</taxon>
        <taxon>Rodentia</taxon>
        <taxon>Myomorpha</taxon>
        <taxon>Muroidea</taxon>
        <taxon>Cricetidae</taxon>
        <taxon>Neotominae</taxon>
        <taxon>Neotoma</taxon>
    </lineage>
</organism>
<dbReference type="EMBL" id="LZPO01117028">
    <property type="protein sequence ID" value="OBS57667.1"/>
    <property type="molecule type" value="Genomic_DNA"/>
</dbReference>
<feature type="compositionally biased region" description="Basic and acidic residues" evidence="1">
    <location>
        <begin position="24"/>
        <end position="38"/>
    </location>
</feature>